<comment type="caution">
    <text evidence="10">The sequence shown here is derived from an EMBL/GenBank/DDBJ whole genome shotgun (WGS) entry which is preliminary data.</text>
</comment>
<dbReference type="SUPFAM" id="SSF51197">
    <property type="entry name" value="Clavaminate synthase-like"/>
    <property type="match status" value="1"/>
</dbReference>
<dbReference type="PROSITE" id="PS51471">
    <property type="entry name" value="FE2OG_OXY"/>
    <property type="match status" value="1"/>
</dbReference>
<dbReference type="Gene3D" id="2.60.120.330">
    <property type="entry name" value="B-lactam Antibiotic, Isopenicillin N Synthase, Chain"/>
    <property type="match status" value="1"/>
</dbReference>
<evidence type="ECO:0000256" key="6">
    <source>
        <dbReference type="ARBA" id="ARBA00037909"/>
    </source>
</evidence>
<dbReference type="FunFam" id="2.60.120.330:FF:000003">
    <property type="entry name" value="Gibberellin 20 oxidase 2"/>
    <property type="match status" value="1"/>
</dbReference>
<evidence type="ECO:0000256" key="1">
    <source>
        <dbReference type="ARBA" id="ARBA00001961"/>
    </source>
</evidence>
<comment type="catalytic activity">
    <reaction evidence="8">
        <text>gibberellin A12 + 2 2-oxoglutarate + 3 O2 + H(+) = gibberellin A9 + 2 succinate + 3 CO2 + 2 H2O</text>
        <dbReference type="Rhea" id="RHEA:60772"/>
        <dbReference type="ChEBI" id="CHEBI:15377"/>
        <dbReference type="ChEBI" id="CHEBI:15378"/>
        <dbReference type="ChEBI" id="CHEBI:15379"/>
        <dbReference type="ChEBI" id="CHEBI:16526"/>
        <dbReference type="ChEBI" id="CHEBI:16810"/>
        <dbReference type="ChEBI" id="CHEBI:30031"/>
        <dbReference type="ChEBI" id="CHEBI:58627"/>
        <dbReference type="ChEBI" id="CHEBI:73255"/>
    </reaction>
    <physiologicalReaction direction="left-to-right" evidence="8">
        <dbReference type="Rhea" id="RHEA:60773"/>
    </physiologicalReaction>
</comment>
<proteinExistence type="inferred from homology"/>
<dbReference type="InterPro" id="IPR050231">
    <property type="entry name" value="Iron_ascorbate_oxido_reductase"/>
</dbReference>
<reference evidence="11" key="1">
    <citation type="journal article" date="2020" name="Nat. Commun.">
        <title>Genome sequence of the cluster root forming white lupin.</title>
        <authorList>
            <person name="Hufnagel B."/>
            <person name="Marques A."/>
            <person name="Soriano A."/>
            <person name="Marques L."/>
            <person name="Divol F."/>
            <person name="Doumas P."/>
            <person name="Sallet E."/>
            <person name="Mancinotti D."/>
            <person name="Carrere S."/>
            <person name="Marande W."/>
            <person name="Arribat S."/>
            <person name="Keller J."/>
            <person name="Huneau C."/>
            <person name="Blein T."/>
            <person name="Aime D."/>
            <person name="Laguerre M."/>
            <person name="Taylor J."/>
            <person name="Schubert V."/>
            <person name="Nelson M."/>
            <person name="Geu-Flores F."/>
            <person name="Crespi M."/>
            <person name="Gallardo-Guerrero K."/>
            <person name="Delaux P.-M."/>
            <person name="Salse J."/>
            <person name="Berges H."/>
            <person name="Guyot R."/>
            <person name="Gouzy J."/>
            <person name="Peret B."/>
        </authorList>
    </citation>
    <scope>NUCLEOTIDE SEQUENCE [LARGE SCALE GENOMIC DNA]</scope>
    <source>
        <strain evidence="11">cv. Amiga</strain>
    </source>
</reference>
<name>A0A6A4PID5_LUPAL</name>
<evidence type="ECO:0000256" key="9">
    <source>
        <dbReference type="RuleBase" id="RU003682"/>
    </source>
</evidence>
<comment type="similarity">
    <text evidence="7">Belongs to the iron/ascorbate-dependent oxidoreductase family. GA20OX subfamily.</text>
</comment>
<comment type="pathway">
    <text evidence="2">Hormone biosynthesis.</text>
</comment>
<protein>
    <submittedName>
        <fullName evidence="10">Putative ent-kaurene synthase</fullName>
    </submittedName>
</protein>
<keyword evidence="5 9" id="KW-0408">Iron</keyword>
<dbReference type="AlphaFoldDB" id="A0A6A4PID5"/>
<evidence type="ECO:0000256" key="8">
    <source>
        <dbReference type="ARBA" id="ARBA00050508"/>
    </source>
</evidence>
<evidence type="ECO:0000256" key="2">
    <source>
        <dbReference type="ARBA" id="ARBA00004972"/>
    </source>
</evidence>
<dbReference type="Pfam" id="PF14226">
    <property type="entry name" value="DIOX_N"/>
    <property type="match status" value="1"/>
</dbReference>
<dbReference type="PRINTS" id="PR00682">
    <property type="entry name" value="IPNSYNTHASE"/>
</dbReference>
<keyword evidence="11" id="KW-1185">Reference proteome</keyword>
<dbReference type="InterPro" id="IPR027443">
    <property type="entry name" value="IPNS-like_sf"/>
</dbReference>
<dbReference type="Proteomes" id="UP000447434">
    <property type="component" value="Chromosome 13"/>
</dbReference>
<keyword evidence="3 9" id="KW-0479">Metal-binding</keyword>
<dbReference type="InterPro" id="IPR026992">
    <property type="entry name" value="DIOX_N"/>
</dbReference>
<accession>A0A6A4PID5</accession>
<dbReference type="EMBL" id="WOCE01000013">
    <property type="protein sequence ID" value="KAE9601333.1"/>
    <property type="molecule type" value="Genomic_DNA"/>
</dbReference>
<evidence type="ECO:0000256" key="5">
    <source>
        <dbReference type="ARBA" id="ARBA00023004"/>
    </source>
</evidence>
<dbReference type="InterPro" id="IPR044861">
    <property type="entry name" value="IPNS-like_FE2OG_OXY"/>
</dbReference>
<evidence type="ECO:0000256" key="3">
    <source>
        <dbReference type="ARBA" id="ARBA00022723"/>
    </source>
</evidence>
<comment type="pathway">
    <text evidence="6">Plant hormone biosynthesis; gibberellin biosynthesis.</text>
</comment>
<organism evidence="10 11">
    <name type="scientific">Lupinus albus</name>
    <name type="common">White lupine</name>
    <name type="synonym">Lupinus termis</name>
    <dbReference type="NCBI Taxonomy" id="3870"/>
    <lineage>
        <taxon>Eukaryota</taxon>
        <taxon>Viridiplantae</taxon>
        <taxon>Streptophyta</taxon>
        <taxon>Embryophyta</taxon>
        <taxon>Tracheophyta</taxon>
        <taxon>Spermatophyta</taxon>
        <taxon>Magnoliopsida</taxon>
        <taxon>eudicotyledons</taxon>
        <taxon>Gunneridae</taxon>
        <taxon>Pentapetalae</taxon>
        <taxon>rosids</taxon>
        <taxon>fabids</taxon>
        <taxon>Fabales</taxon>
        <taxon>Fabaceae</taxon>
        <taxon>Papilionoideae</taxon>
        <taxon>50 kb inversion clade</taxon>
        <taxon>genistoids sensu lato</taxon>
        <taxon>core genistoids</taxon>
        <taxon>Genisteae</taxon>
        <taxon>Lupinus</taxon>
    </lineage>
</organism>
<dbReference type="Pfam" id="PF03171">
    <property type="entry name" value="2OG-FeII_Oxy"/>
    <property type="match status" value="1"/>
</dbReference>
<dbReference type="PANTHER" id="PTHR47990">
    <property type="entry name" value="2-OXOGLUTARATE (2OG) AND FE(II)-DEPENDENT OXYGENASE SUPERFAMILY PROTEIN-RELATED"/>
    <property type="match status" value="1"/>
</dbReference>
<dbReference type="GO" id="GO:0045544">
    <property type="term" value="F:gibberellin 20-oxidase activity"/>
    <property type="evidence" value="ECO:0007669"/>
    <property type="project" value="UniProtKB-ARBA"/>
</dbReference>
<evidence type="ECO:0000313" key="11">
    <source>
        <dbReference type="Proteomes" id="UP000447434"/>
    </source>
</evidence>
<evidence type="ECO:0000313" key="10">
    <source>
        <dbReference type="EMBL" id="KAE9601333.1"/>
    </source>
</evidence>
<comment type="cofactor">
    <cofactor evidence="1">
        <name>L-ascorbate</name>
        <dbReference type="ChEBI" id="CHEBI:38290"/>
    </cofactor>
</comment>
<dbReference type="InterPro" id="IPR005123">
    <property type="entry name" value="Oxoglu/Fe-dep_dioxygenase_dom"/>
</dbReference>
<dbReference type="OrthoDB" id="288590at2759"/>
<dbReference type="GO" id="GO:0046872">
    <property type="term" value="F:metal ion binding"/>
    <property type="evidence" value="ECO:0007669"/>
    <property type="project" value="UniProtKB-KW"/>
</dbReference>
<keyword evidence="4 9" id="KW-0560">Oxidoreductase</keyword>
<evidence type="ECO:0000256" key="4">
    <source>
        <dbReference type="ARBA" id="ARBA00023002"/>
    </source>
</evidence>
<evidence type="ECO:0000256" key="7">
    <source>
        <dbReference type="ARBA" id="ARBA00043997"/>
    </source>
</evidence>
<sequence>MDSNSAANLVQCPSPKHLKDENNPIIFDENFLQKLPHVPEKFQWSSSDLVETSQEDLNEPLIDIGVVLKGDEAAIANAAKLVRNACIKHGFFQVTNHGVDQDLINAAYEEVDTIFNLPLNKKVSAKIKPGFVEGYSGAHADRFSSKLPWKETFSFKYYYDRNESELQAVDYFNRVLGEDLNHTGLVYQKYCEAMKKLSLVIMELLAISLGLDRLHFREYFKDGEGIMRCNLYPPCNGSKLTLGTGPHSDPTSLTLLHQDQVGGLEVYVDNKWLAVRPRSDAFVINIGDTFMALTNGKYKSCLHRALVNSEVKRKSLVFFVSPKEDKTVRPPESLIGTEEPRKYPDFKWADLFEFTQKHYRPDVATLQGFIPWLQSSKPSISNF</sequence>
<dbReference type="GO" id="GO:0009686">
    <property type="term" value="P:gibberellin biosynthetic process"/>
    <property type="evidence" value="ECO:0007669"/>
    <property type="project" value="UniProtKB-ARBA"/>
</dbReference>
<gene>
    <name evidence="10" type="ORF">Lalb_Chr13g0296671</name>
</gene>